<evidence type="ECO:0000313" key="3">
    <source>
        <dbReference type="Proteomes" id="UP000433577"/>
    </source>
</evidence>
<evidence type="ECO:0000256" key="1">
    <source>
        <dbReference type="SAM" id="MobiDB-lite"/>
    </source>
</evidence>
<dbReference type="KEGG" id="pacs:FAZ98_28585"/>
<organism evidence="2 3">
    <name type="scientific">Paraburkholderia acidisoli</name>
    <dbReference type="NCBI Taxonomy" id="2571748"/>
    <lineage>
        <taxon>Bacteria</taxon>
        <taxon>Pseudomonadati</taxon>
        <taxon>Pseudomonadota</taxon>
        <taxon>Betaproteobacteria</taxon>
        <taxon>Burkholderiales</taxon>
        <taxon>Burkholderiaceae</taxon>
        <taxon>Paraburkholderia</taxon>
    </lineage>
</organism>
<feature type="compositionally biased region" description="Polar residues" evidence="1">
    <location>
        <begin position="337"/>
        <end position="347"/>
    </location>
</feature>
<reference evidence="2 3" key="1">
    <citation type="submission" date="2019-12" db="EMBL/GenBank/DDBJ databases">
        <title>Paraburkholderia acidiphila 7Q-K02 sp. nov and Paraburkholderia acidisoli DHF22 sp. nov., two strains isolated from forest soil.</title>
        <authorList>
            <person name="Gao Z."/>
            <person name="Qiu L."/>
        </authorList>
    </citation>
    <scope>NUCLEOTIDE SEQUENCE [LARGE SCALE GENOMIC DNA]</scope>
    <source>
        <strain evidence="2 3">DHF22</strain>
    </source>
</reference>
<feature type="compositionally biased region" description="Basic and acidic residues" evidence="1">
    <location>
        <begin position="134"/>
        <end position="159"/>
    </location>
</feature>
<feature type="compositionally biased region" description="Low complexity" evidence="1">
    <location>
        <begin position="94"/>
        <end position="116"/>
    </location>
</feature>
<gene>
    <name evidence="2" type="ORF">FAZ98_28585</name>
</gene>
<feature type="compositionally biased region" description="Polar residues" evidence="1">
    <location>
        <begin position="360"/>
        <end position="373"/>
    </location>
</feature>
<sequence length="866" mass="91998">MFKLGSGHTQVQTATTSVKTDDTAKSSPQKTPQQKTAPTAMPASGLQIGSFAKARHKLASHLPGGHKASAGTPRTASSEAFAKLGFEGAPTSPRASLARTSSTASTHSHASGTSLGVTKPPVKILVDDETGEAIGKKSSKETGEDAGKDSAAKTTKSDDVVVPDVTPEQRDAQYRATASLNQKFESHLQGLGLEVVHNSGRSNNCAIYSLLDIAAPKLDQGERHQAAREIRAAFDSKRPDEAGKMLLLDMGNGGHGRDLVSLVNKKYGVDLQVGVVQAGIDDQHPVTQIATLRADDAAAKPPTHRGVVWDQHGHFESVRAAAPKAPSTETAAPKTSAVETKTATGTRASTQPPASPPPTNHKTAGTATPSAEKTGSAPFAKLASIGKWRPGASTKPAAKATESYQLAEFDFKTDTKDWAKDTDKAVKDASKLKDPADPKFVVPPRKRDIGQAYDRSKPGFTAIEAVGIRPFGNLFNATAAGIHGEANAALLGTGAGVGGIHDAMLGAMNGHALAASVQKGKRYEKQLDSMLAKDVERFQKDPQLDTLILTKDKKGKFVYDMDKVAKLAASDKPEHKEAAAHAKNVFLTAYIKDEVAGKRRNRATYELTRNTVGFASAGAVLGGTLGIAAAPGAAAAIGAKSAGLSLGFANALDLAKGVRGLKQRMRDDKERDINDRFLTKRMDMKDVAYSSSTPQEAIDGAQAALKANAKSEADEVLFRSLLTGKHIDETKSTEAKKGRADIAAKHAYEVVDYHVNEFATEKEGNLEAFHRNLTEPGLSQRDKTKRLASSVKEDPSLRSAYDLMRDVGMRRSEANVAIHALIRRKIDTEIAQDPNRTGAATVAAQKYDGKPEAGDIRDMRAVLRRH</sequence>
<protein>
    <submittedName>
        <fullName evidence="2">Uncharacterized protein</fullName>
    </submittedName>
</protein>
<keyword evidence="3" id="KW-1185">Reference proteome</keyword>
<name>A0A7Z2GPW8_9BURK</name>
<evidence type="ECO:0000313" key="2">
    <source>
        <dbReference type="EMBL" id="QGZ65807.1"/>
    </source>
</evidence>
<feature type="compositionally biased region" description="Polar residues" evidence="1">
    <location>
        <begin position="7"/>
        <end position="18"/>
    </location>
</feature>
<accession>A0A7Z2GPW8</accession>
<feature type="compositionally biased region" description="Polar residues" evidence="1">
    <location>
        <begin position="25"/>
        <end position="37"/>
    </location>
</feature>
<dbReference type="OrthoDB" id="9034866at2"/>
<proteinExistence type="predicted"/>
<dbReference type="Proteomes" id="UP000433577">
    <property type="component" value="Chromosome 4"/>
</dbReference>
<dbReference type="EMBL" id="CP046916">
    <property type="protein sequence ID" value="QGZ65807.1"/>
    <property type="molecule type" value="Genomic_DNA"/>
</dbReference>
<feature type="region of interest" description="Disordered" evidence="1">
    <location>
        <begin position="319"/>
        <end position="377"/>
    </location>
</feature>
<feature type="region of interest" description="Disordered" evidence="1">
    <location>
        <begin position="1"/>
        <end position="49"/>
    </location>
</feature>
<dbReference type="RefSeq" id="WP_158956625.1">
    <property type="nucleotide sequence ID" value="NZ_CP046916.1"/>
</dbReference>
<feature type="region of interest" description="Disordered" evidence="1">
    <location>
        <begin position="87"/>
        <end position="167"/>
    </location>
</feature>
<dbReference type="AlphaFoldDB" id="A0A7Z2GPW8"/>